<protein>
    <submittedName>
        <fullName evidence="2">Uncharacterized protein</fullName>
    </submittedName>
</protein>
<comment type="caution">
    <text evidence="2">The sequence shown here is derived from an EMBL/GenBank/DDBJ whole genome shotgun (WGS) entry which is preliminary data.</text>
</comment>
<dbReference type="Proteomes" id="UP000607559">
    <property type="component" value="Unassembled WGS sequence"/>
</dbReference>
<name>A0A8J2XSS0_9BACT</name>
<evidence type="ECO:0000313" key="3">
    <source>
        <dbReference type="Proteomes" id="UP000607559"/>
    </source>
</evidence>
<keyword evidence="1" id="KW-0812">Transmembrane</keyword>
<dbReference type="EMBL" id="BMJC01000001">
    <property type="protein sequence ID" value="GGA93006.1"/>
    <property type="molecule type" value="Genomic_DNA"/>
</dbReference>
<proteinExistence type="predicted"/>
<organism evidence="2 3">
    <name type="scientific">Puia dinghuensis</name>
    <dbReference type="NCBI Taxonomy" id="1792502"/>
    <lineage>
        <taxon>Bacteria</taxon>
        <taxon>Pseudomonadati</taxon>
        <taxon>Bacteroidota</taxon>
        <taxon>Chitinophagia</taxon>
        <taxon>Chitinophagales</taxon>
        <taxon>Chitinophagaceae</taxon>
        <taxon>Puia</taxon>
    </lineage>
</organism>
<evidence type="ECO:0000256" key="1">
    <source>
        <dbReference type="SAM" id="Phobius"/>
    </source>
</evidence>
<keyword evidence="1" id="KW-0472">Membrane</keyword>
<reference evidence="2" key="2">
    <citation type="submission" date="2020-09" db="EMBL/GenBank/DDBJ databases">
        <authorList>
            <person name="Sun Q."/>
            <person name="Zhou Y."/>
        </authorList>
    </citation>
    <scope>NUCLEOTIDE SEQUENCE</scope>
    <source>
        <strain evidence="2">CGMCC 1.15448</strain>
    </source>
</reference>
<dbReference type="AlphaFoldDB" id="A0A8J2XSS0"/>
<sequence>MFYNFSLHGLIFGLVGALLLYLIIVGIAYGKKLFNWGRLIGQPMVQAAGSPASAGAKSRSDHFPPLIDKPADHPAEQALYQEAGDPDTFFEITDDEGGTTLLKEAEHVVEEIQYVVNNIASYPANPDEVCSKMRAIVSRYRLFMETDYYDAINNFIVVTVERDCDLTLTEEDLISLWHAGAQAA</sequence>
<reference evidence="2" key="1">
    <citation type="journal article" date="2014" name="Int. J. Syst. Evol. Microbiol.">
        <title>Complete genome sequence of Corynebacterium casei LMG S-19264T (=DSM 44701T), isolated from a smear-ripened cheese.</title>
        <authorList>
            <consortium name="US DOE Joint Genome Institute (JGI-PGF)"/>
            <person name="Walter F."/>
            <person name="Albersmeier A."/>
            <person name="Kalinowski J."/>
            <person name="Ruckert C."/>
        </authorList>
    </citation>
    <scope>NUCLEOTIDE SEQUENCE</scope>
    <source>
        <strain evidence="2">CGMCC 1.15448</strain>
    </source>
</reference>
<feature type="transmembrane region" description="Helical" evidence="1">
    <location>
        <begin position="6"/>
        <end position="29"/>
    </location>
</feature>
<keyword evidence="1" id="KW-1133">Transmembrane helix</keyword>
<accession>A0A8J2XSS0</accession>
<evidence type="ECO:0000313" key="2">
    <source>
        <dbReference type="EMBL" id="GGA93006.1"/>
    </source>
</evidence>
<keyword evidence="3" id="KW-1185">Reference proteome</keyword>
<gene>
    <name evidence="2" type="ORF">GCM10011511_15520</name>
</gene>